<comment type="caution">
    <text evidence="2">The sequence shown here is derived from an EMBL/GenBank/DDBJ whole genome shotgun (WGS) entry which is preliminary data.</text>
</comment>
<feature type="domain" description="Aminoglycoside phosphotransferase" evidence="1">
    <location>
        <begin position="239"/>
        <end position="308"/>
    </location>
</feature>
<keyword evidence="3" id="KW-1185">Reference proteome</keyword>
<reference evidence="2 3" key="1">
    <citation type="submission" date="2022-02" db="EMBL/GenBank/DDBJ databases">
        <title>Halomonas fukangensis sp. nov., a halophilic bacterium isolated from a bulk soil of Kalidium foliatum at Fukang.</title>
        <authorList>
            <person name="Huang Y."/>
        </authorList>
    </citation>
    <scope>NUCLEOTIDE SEQUENCE [LARGE SCALE GENOMIC DNA]</scope>
    <source>
        <strain evidence="2 3">EGI 63088</strain>
    </source>
</reference>
<name>A0ABS9S016_9GAMM</name>
<dbReference type="InterPro" id="IPR002575">
    <property type="entry name" value="Aminoglycoside_PTrfase"/>
</dbReference>
<dbReference type="RefSeq" id="WP_240569995.1">
    <property type="nucleotide sequence ID" value="NZ_JAKVPY010000042.1"/>
</dbReference>
<dbReference type="Pfam" id="PF01636">
    <property type="entry name" value="APH"/>
    <property type="match status" value="1"/>
</dbReference>
<organism evidence="2 3">
    <name type="scientific">Halomonas flagellata</name>
    <dbReference type="NCBI Taxonomy" id="2920385"/>
    <lineage>
        <taxon>Bacteria</taxon>
        <taxon>Pseudomonadati</taxon>
        <taxon>Pseudomonadota</taxon>
        <taxon>Gammaproteobacteria</taxon>
        <taxon>Oceanospirillales</taxon>
        <taxon>Halomonadaceae</taxon>
        <taxon>Halomonas</taxon>
    </lineage>
</organism>
<evidence type="ECO:0000259" key="1">
    <source>
        <dbReference type="Pfam" id="PF01636"/>
    </source>
</evidence>
<sequence length="379" mass="44327">MMEPIISPGRVVFLLIRQGLGAVFFLVNRGYLGFLPSTVKTVTFFRSRANWPAFVSYRALMRGKAGRRDLWRLARLYCHLEDHGRFEQACQAYDPDLCLKPSLKRRFMGKGWGEHSLNVYRQLWDTEGQCLFEKVLFKPSDDYSRLSFFMTFLVPKLNGEFIKTPGIRDMHQGKHLAAVYYEHLDVAEAGCLDFSQDDRLATIVTIFHELSNLECFDIRIRYPEVLDYASVQAFREGHCYLHHLVRRLSSQAHPELHALVEEKPVDDRRVISHGDLVAVNFSRDGWVWDWDRCGYYPVGFDLAWATLNAVDFVGFDDLMQHNERLIERIYPTWSRRDKLVANTVYFTSIFYCRKFKPGKGDAFLLECIRYLHRVTEGLH</sequence>
<dbReference type="SUPFAM" id="SSF56112">
    <property type="entry name" value="Protein kinase-like (PK-like)"/>
    <property type="match status" value="1"/>
</dbReference>
<gene>
    <name evidence="2" type="ORF">MKP05_20350</name>
</gene>
<proteinExistence type="predicted"/>
<dbReference type="EMBL" id="JAKVPY010000042">
    <property type="protein sequence ID" value="MCH4565453.1"/>
    <property type="molecule type" value="Genomic_DNA"/>
</dbReference>
<accession>A0ABS9S016</accession>
<dbReference type="Proteomes" id="UP001202117">
    <property type="component" value="Unassembled WGS sequence"/>
</dbReference>
<protein>
    <submittedName>
        <fullName evidence="2">Aminoglycoside phosphotransferase family protein</fullName>
    </submittedName>
</protein>
<dbReference type="InterPro" id="IPR011009">
    <property type="entry name" value="Kinase-like_dom_sf"/>
</dbReference>
<evidence type="ECO:0000313" key="3">
    <source>
        <dbReference type="Proteomes" id="UP001202117"/>
    </source>
</evidence>
<evidence type="ECO:0000313" key="2">
    <source>
        <dbReference type="EMBL" id="MCH4565453.1"/>
    </source>
</evidence>